<organism evidence="1">
    <name type="scientific">Spodoptera frugiperda</name>
    <name type="common">Fall armyworm</name>
    <dbReference type="NCBI Taxonomy" id="7108"/>
    <lineage>
        <taxon>Eukaryota</taxon>
        <taxon>Metazoa</taxon>
        <taxon>Ecdysozoa</taxon>
        <taxon>Arthropoda</taxon>
        <taxon>Hexapoda</taxon>
        <taxon>Insecta</taxon>
        <taxon>Pterygota</taxon>
        <taxon>Neoptera</taxon>
        <taxon>Endopterygota</taxon>
        <taxon>Lepidoptera</taxon>
        <taxon>Glossata</taxon>
        <taxon>Ditrysia</taxon>
        <taxon>Noctuoidea</taxon>
        <taxon>Noctuidae</taxon>
        <taxon>Amphipyrinae</taxon>
        <taxon>Spodoptera</taxon>
    </lineage>
</organism>
<accession>A0A2H1VYH2</accession>
<name>A0A2H1VYH2_SPOFR</name>
<gene>
    <name evidence="1" type="ORF">SFRICE_030954</name>
</gene>
<proteinExistence type="predicted"/>
<reference evidence="1" key="1">
    <citation type="submission" date="2016-07" db="EMBL/GenBank/DDBJ databases">
        <authorList>
            <person name="Bretaudeau A."/>
        </authorList>
    </citation>
    <scope>NUCLEOTIDE SEQUENCE</scope>
    <source>
        <strain evidence="1">Rice</strain>
        <tissue evidence="1">Whole body</tissue>
    </source>
</reference>
<dbReference type="EMBL" id="ODYU01004912">
    <property type="protein sequence ID" value="SOQ45274.1"/>
    <property type="molecule type" value="Genomic_DNA"/>
</dbReference>
<protein>
    <submittedName>
        <fullName evidence="1">SFRICE_030954</fullName>
    </submittedName>
</protein>
<evidence type="ECO:0000313" key="1">
    <source>
        <dbReference type="EMBL" id="SOQ45274.1"/>
    </source>
</evidence>
<dbReference type="AlphaFoldDB" id="A0A2H1VYH2"/>
<sequence length="220" mass="25427">MNFRYFGTVASTMITEELNTLPDLSSNDITSDHGTVNHGYHGYRATPRHVKLKHDFLLCRGCVYKHTSSHTHDTQTRNNNLWITRRAAPCGNRTRYPLRGSQLPSHRTNRAVELFQGCQLIMTDWQISTRYRVLSLKRRSFSHESRAYISDSAKVFLKHEDSRRKIRVEKYVWQRQSACEGRSLGRGKRRVAPPSRQFACSVRARRTCVGLSSKQIVACD</sequence>